<comment type="caution">
    <text evidence="1">The sequence shown here is derived from an EMBL/GenBank/DDBJ whole genome shotgun (WGS) entry which is preliminary data.</text>
</comment>
<gene>
    <name evidence="1" type="ORF">HMPREF0819_0590</name>
</gene>
<proteinExistence type="predicted"/>
<reference evidence="1 2" key="1">
    <citation type="submission" date="2010-12" db="EMBL/GenBank/DDBJ databases">
        <authorList>
            <person name="Muzny D."/>
            <person name="Qin X."/>
            <person name="Deng J."/>
            <person name="Jiang H."/>
            <person name="Liu Y."/>
            <person name="Qu J."/>
            <person name="Song X.-Z."/>
            <person name="Zhang L."/>
            <person name="Thornton R."/>
            <person name="Coyle M."/>
            <person name="Francisco L."/>
            <person name="Jackson L."/>
            <person name="Javaid M."/>
            <person name="Korchina V."/>
            <person name="Kovar C."/>
            <person name="Mata R."/>
            <person name="Mathew T."/>
            <person name="Ngo R."/>
            <person name="Nguyen L."/>
            <person name="Nguyen N."/>
            <person name="Okwuonu G."/>
            <person name="Ongeri F."/>
            <person name="Pham C."/>
            <person name="Simmons D."/>
            <person name="Wilczek-Boney K."/>
            <person name="Hale W."/>
            <person name="Jakkamsetti A."/>
            <person name="Pham P."/>
            <person name="Ruth R."/>
            <person name="San Lucas F."/>
            <person name="Warren J."/>
            <person name="Zhang J."/>
            <person name="Zhao Z."/>
            <person name="Zhou C."/>
            <person name="Zhu D."/>
            <person name="Lee S."/>
            <person name="Bess C."/>
            <person name="Blankenburg K."/>
            <person name="Forbes L."/>
            <person name="Fu Q."/>
            <person name="Gubbala S."/>
            <person name="Hirani K."/>
            <person name="Jayaseelan J.C."/>
            <person name="Lara F."/>
            <person name="Munidasa M."/>
            <person name="Palculict T."/>
            <person name="Patil S."/>
            <person name="Pu L.-L."/>
            <person name="Saada N."/>
            <person name="Tang L."/>
            <person name="Weissenberger G."/>
            <person name="Zhu Y."/>
            <person name="Hemphill L."/>
            <person name="Shang Y."/>
            <person name="Youmans B."/>
            <person name="Ayvaz T."/>
            <person name="Ross M."/>
            <person name="Santibanez J."/>
            <person name="Aqrawi P."/>
            <person name="Gross S."/>
            <person name="Joshi V."/>
            <person name="Fowler G."/>
            <person name="Nazareth L."/>
            <person name="Reid J."/>
            <person name="Worley K."/>
            <person name="Petrosino J."/>
            <person name="Highlander S."/>
            <person name="Gibbs R."/>
        </authorList>
    </citation>
    <scope>NUCLEOTIDE SEQUENCE [LARGE SCALE GENOMIC DNA]</scope>
    <source>
        <strain evidence="1 2">ATCC 9812</strain>
    </source>
</reference>
<dbReference type="EMBL" id="AEVB01000018">
    <property type="protein sequence ID" value="EFW89216.1"/>
    <property type="molecule type" value="Genomic_DNA"/>
</dbReference>
<evidence type="ECO:0000313" key="2">
    <source>
        <dbReference type="Proteomes" id="UP000005699"/>
    </source>
</evidence>
<dbReference type="Proteomes" id="UP000005699">
    <property type="component" value="Unassembled WGS sequence"/>
</dbReference>
<dbReference type="HOGENOM" id="CLU_3158271_0_0_9"/>
<evidence type="ECO:0000313" key="1">
    <source>
        <dbReference type="EMBL" id="EFW89216.1"/>
    </source>
</evidence>
<accession>E8JNL7</accession>
<dbReference type="AlphaFoldDB" id="E8JNL7"/>
<protein>
    <submittedName>
        <fullName evidence="1">Uncharacterized protein</fullName>
    </submittedName>
</protein>
<name>E8JNL7_STREI</name>
<sequence>MKNVFVFIFIKRFKILEKVSKKRLHFMKAHAILRIVKRIVTDKQAKPK</sequence>
<organism evidence="1 2">
    <name type="scientific">Streptococcus equinus ATCC 9812</name>
    <dbReference type="NCBI Taxonomy" id="525379"/>
    <lineage>
        <taxon>Bacteria</taxon>
        <taxon>Bacillati</taxon>
        <taxon>Bacillota</taxon>
        <taxon>Bacilli</taxon>
        <taxon>Lactobacillales</taxon>
        <taxon>Streptococcaceae</taxon>
        <taxon>Streptococcus</taxon>
    </lineage>
</organism>